<keyword evidence="1" id="KW-0472">Membrane</keyword>
<keyword evidence="3" id="KW-1185">Reference proteome</keyword>
<evidence type="ECO:0000313" key="3">
    <source>
        <dbReference type="Proteomes" id="UP000092445"/>
    </source>
</evidence>
<dbReference type="AlphaFoldDB" id="A0A1B0A5J9"/>
<feature type="transmembrane region" description="Helical" evidence="1">
    <location>
        <begin position="19"/>
        <end position="36"/>
    </location>
</feature>
<sequence>MRAISAIDSFGGKLTVGRLFGWLVGWQYLLLIALVSKSKSKFSSCSGNCNSNSDSFAQTTLPSLIFMKSTFKLMASNYFEKTVNTIDFLNYFFFYYYQIIT</sequence>
<dbReference type="Proteomes" id="UP000092445">
    <property type="component" value="Unassembled WGS sequence"/>
</dbReference>
<dbReference type="EnsemblMetazoa" id="GPAI035128-RA">
    <property type="protein sequence ID" value="GPAI035128-PA"/>
    <property type="gene ID" value="GPAI035128"/>
</dbReference>
<dbReference type="VEuPathDB" id="VectorBase:GPAI035128"/>
<keyword evidence="1" id="KW-0812">Transmembrane</keyword>
<reference evidence="2" key="2">
    <citation type="submission" date="2020-05" db="UniProtKB">
        <authorList>
            <consortium name="EnsemblMetazoa"/>
        </authorList>
    </citation>
    <scope>IDENTIFICATION</scope>
    <source>
        <strain evidence="2">IAEA</strain>
    </source>
</reference>
<reference evidence="3" key="1">
    <citation type="submission" date="2014-03" db="EMBL/GenBank/DDBJ databases">
        <authorList>
            <person name="Aksoy S."/>
            <person name="Warren W."/>
            <person name="Wilson R.K."/>
        </authorList>
    </citation>
    <scope>NUCLEOTIDE SEQUENCE [LARGE SCALE GENOMIC DNA]</scope>
    <source>
        <strain evidence="3">IAEA</strain>
    </source>
</reference>
<name>A0A1B0A5J9_GLOPL</name>
<accession>A0A1B0A5J9</accession>
<evidence type="ECO:0000313" key="2">
    <source>
        <dbReference type="EnsemblMetazoa" id="GPAI035128-PA"/>
    </source>
</evidence>
<protein>
    <submittedName>
        <fullName evidence="2">Uncharacterized protein</fullName>
    </submittedName>
</protein>
<organism evidence="2 3">
    <name type="scientific">Glossina pallidipes</name>
    <name type="common">Tsetse fly</name>
    <dbReference type="NCBI Taxonomy" id="7398"/>
    <lineage>
        <taxon>Eukaryota</taxon>
        <taxon>Metazoa</taxon>
        <taxon>Ecdysozoa</taxon>
        <taxon>Arthropoda</taxon>
        <taxon>Hexapoda</taxon>
        <taxon>Insecta</taxon>
        <taxon>Pterygota</taxon>
        <taxon>Neoptera</taxon>
        <taxon>Endopterygota</taxon>
        <taxon>Diptera</taxon>
        <taxon>Brachycera</taxon>
        <taxon>Muscomorpha</taxon>
        <taxon>Hippoboscoidea</taxon>
        <taxon>Glossinidae</taxon>
        <taxon>Glossina</taxon>
    </lineage>
</organism>
<proteinExistence type="predicted"/>
<keyword evidence="1" id="KW-1133">Transmembrane helix</keyword>
<evidence type="ECO:0000256" key="1">
    <source>
        <dbReference type="SAM" id="Phobius"/>
    </source>
</evidence>